<dbReference type="GO" id="GO:0090374">
    <property type="term" value="P:oligopeptide export from mitochondrion"/>
    <property type="evidence" value="ECO:0007669"/>
    <property type="project" value="TreeGrafter"/>
</dbReference>
<dbReference type="AlphaFoldDB" id="A0A0R1HM31"/>
<dbReference type="CDD" id="cd18548">
    <property type="entry name" value="ABC_6TM_Tm287_like"/>
    <property type="match status" value="1"/>
</dbReference>
<dbReference type="Gene3D" id="3.40.50.300">
    <property type="entry name" value="P-loop containing nucleotide triphosphate hydrolases"/>
    <property type="match status" value="1"/>
</dbReference>
<feature type="transmembrane region" description="Helical" evidence="9">
    <location>
        <begin position="237"/>
        <end position="265"/>
    </location>
</feature>
<feature type="domain" description="ABC transmembrane type-1" evidence="11">
    <location>
        <begin position="15"/>
        <end position="305"/>
    </location>
</feature>
<evidence type="ECO:0000256" key="5">
    <source>
        <dbReference type="ARBA" id="ARBA00022741"/>
    </source>
</evidence>
<evidence type="ECO:0000313" key="12">
    <source>
        <dbReference type="EMBL" id="KRK47854.1"/>
    </source>
</evidence>
<keyword evidence="7 9" id="KW-1133">Transmembrane helix</keyword>
<evidence type="ECO:0000256" key="9">
    <source>
        <dbReference type="SAM" id="Phobius"/>
    </source>
</evidence>
<keyword evidence="13" id="KW-1185">Reference proteome</keyword>
<gene>
    <name evidence="12" type="ORF">FC96_GL002059</name>
</gene>
<evidence type="ECO:0000256" key="8">
    <source>
        <dbReference type="ARBA" id="ARBA00023136"/>
    </source>
</evidence>
<evidence type="ECO:0000313" key="13">
    <source>
        <dbReference type="Proteomes" id="UP000050911"/>
    </source>
</evidence>
<feature type="transmembrane region" description="Helical" evidence="9">
    <location>
        <begin position="58"/>
        <end position="79"/>
    </location>
</feature>
<protein>
    <submittedName>
        <fullName evidence="12">ABC transporter ATP binding protein permease</fullName>
    </submittedName>
</protein>
<feature type="transmembrane region" description="Helical" evidence="9">
    <location>
        <begin position="285"/>
        <end position="304"/>
    </location>
</feature>
<dbReference type="InterPro" id="IPR003593">
    <property type="entry name" value="AAA+_ATPase"/>
</dbReference>
<evidence type="ECO:0000256" key="1">
    <source>
        <dbReference type="ARBA" id="ARBA00004651"/>
    </source>
</evidence>
<dbReference type="PROSITE" id="PS50893">
    <property type="entry name" value="ABC_TRANSPORTER_2"/>
    <property type="match status" value="1"/>
</dbReference>
<dbReference type="Gene3D" id="1.20.1560.10">
    <property type="entry name" value="ABC transporter type 1, transmembrane domain"/>
    <property type="match status" value="1"/>
</dbReference>
<dbReference type="PANTHER" id="PTHR43394:SF7">
    <property type="entry name" value="ABC TRANSPORTER B FAMILY MEMBER 28"/>
    <property type="match status" value="1"/>
</dbReference>
<dbReference type="SMART" id="SM00382">
    <property type="entry name" value="AAA"/>
    <property type="match status" value="1"/>
</dbReference>
<dbReference type="GO" id="GO:0005886">
    <property type="term" value="C:plasma membrane"/>
    <property type="evidence" value="ECO:0007669"/>
    <property type="project" value="UniProtKB-SubCell"/>
</dbReference>
<dbReference type="Proteomes" id="UP000050911">
    <property type="component" value="Unassembled WGS sequence"/>
</dbReference>
<sequence length="582" mass="63626">MLVRAIGKYKWLLTAALVTMLVEVGAALWQPSFMKDILSTMASLSLSTSGKVGKVSGYGIALIAIAVVGLIGSILNTIAAAKLAQAVSADLRENTFRKIQTFSYADIERFKSENLVVRMTNDINQIQMLLMMTFQILIRVPLLFVGSFVLSIITMPQLWWVIVVMVVLIVIVTGLSMRAMGPHFGAFQKLMDKINAIAKDNLRGARVVKSFVQERNQEAKFDKESDDLLGHNLTVGYIFAAMIPAFTIISQLAIFVAILFISFGITQSASFAQDQLGGIMSFIQYMMQIMFAIIMGGMMSMFASRGFVSIGRIRQVLEATPSMSFPDTPTETLSGDVTFEHVSFSYPDDEKPTLKDVSFELKSGQQVGIVGATGAGKSTLAQLIPRLFDPSEGTVKVGGKDLKTLSRKTLNSTVSIVLQKAILFSGTIAGNLKQGNSAATKDDMDRAAQIAQAAEFINRLPNRYDAEVVERANNFSGGQKQRLSITRGVIKQPKVLILDDSTSALDARSEKLVQEAFDKELKNTTTIIIAQKISSVVHADTILVMDQGRLVAQGTHNELVETSDVYRHIYDTQKAQGDDADE</sequence>
<keyword evidence="2" id="KW-0813">Transport</keyword>
<dbReference type="GO" id="GO:0005524">
    <property type="term" value="F:ATP binding"/>
    <property type="evidence" value="ECO:0007669"/>
    <property type="project" value="UniProtKB-KW"/>
</dbReference>
<dbReference type="SUPFAM" id="SSF52540">
    <property type="entry name" value="P-loop containing nucleoside triphosphate hydrolases"/>
    <property type="match status" value="1"/>
</dbReference>
<organism evidence="12 13">
    <name type="scientific">Secundilactobacillus kimchicus JCM 15530</name>
    <dbReference type="NCBI Taxonomy" id="1302272"/>
    <lineage>
        <taxon>Bacteria</taxon>
        <taxon>Bacillati</taxon>
        <taxon>Bacillota</taxon>
        <taxon>Bacilli</taxon>
        <taxon>Lactobacillales</taxon>
        <taxon>Lactobacillaceae</taxon>
        <taxon>Secundilactobacillus</taxon>
    </lineage>
</organism>
<dbReference type="SUPFAM" id="SSF90123">
    <property type="entry name" value="ABC transporter transmembrane region"/>
    <property type="match status" value="1"/>
</dbReference>
<dbReference type="PATRIC" id="fig|1302272.5.peg.2105"/>
<dbReference type="InterPro" id="IPR003439">
    <property type="entry name" value="ABC_transporter-like_ATP-bd"/>
</dbReference>
<dbReference type="Pfam" id="PF00005">
    <property type="entry name" value="ABC_tran"/>
    <property type="match status" value="1"/>
</dbReference>
<comment type="subcellular location">
    <subcellularLocation>
        <location evidence="1">Cell membrane</location>
        <topology evidence="1">Multi-pass membrane protein</topology>
    </subcellularLocation>
</comment>
<keyword evidence="8 9" id="KW-0472">Membrane</keyword>
<evidence type="ECO:0000256" key="3">
    <source>
        <dbReference type="ARBA" id="ARBA00022475"/>
    </source>
</evidence>
<keyword evidence="3" id="KW-1003">Cell membrane</keyword>
<evidence type="ECO:0000256" key="6">
    <source>
        <dbReference type="ARBA" id="ARBA00022840"/>
    </source>
</evidence>
<dbReference type="RefSeq" id="WP_056942598.1">
    <property type="nucleotide sequence ID" value="NZ_AZCX01000005.1"/>
</dbReference>
<dbReference type="InterPro" id="IPR039421">
    <property type="entry name" value="Type_1_exporter"/>
</dbReference>
<evidence type="ECO:0000259" key="10">
    <source>
        <dbReference type="PROSITE" id="PS50893"/>
    </source>
</evidence>
<dbReference type="InterPro" id="IPR027417">
    <property type="entry name" value="P-loop_NTPase"/>
</dbReference>
<comment type="caution">
    <text evidence="12">The sequence shown here is derived from an EMBL/GenBank/DDBJ whole genome shotgun (WGS) entry which is preliminary data.</text>
</comment>
<feature type="domain" description="ABC transporter" evidence="10">
    <location>
        <begin position="337"/>
        <end position="572"/>
    </location>
</feature>
<dbReference type="GO" id="GO:0015421">
    <property type="term" value="F:ABC-type oligopeptide transporter activity"/>
    <property type="evidence" value="ECO:0007669"/>
    <property type="project" value="TreeGrafter"/>
</dbReference>
<dbReference type="OrthoDB" id="9770415at2"/>
<dbReference type="InterPro" id="IPR011527">
    <property type="entry name" value="ABC1_TM_dom"/>
</dbReference>
<feature type="transmembrane region" description="Helical" evidence="9">
    <location>
        <begin position="159"/>
        <end position="181"/>
    </location>
</feature>
<dbReference type="GO" id="GO:0016887">
    <property type="term" value="F:ATP hydrolysis activity"/>
    <property type="evidence" value="ECO:0007669"/>
    <property type="project" value="InterPro"/>
</dbReference>
<feature type="transmembrane region" description="Helical" evidence="9">
    <location>
        <begin position="128"/>
        <end position="153"/>
    </location>
</feature>
<dbReference type="InterPro" id="IPR036640">
    <property type="entry name" value="ABC1_TM_sf"/>
</dbReference>
<accession>A0A0R1HM31</accession>
<dbReference type="PROSITE" id="PS50929">
    <property type="entry name" value="ABC_TM1F"/>
    <property type="match status" value="1"/>
</dbReference>
<dbReference type="PANTHER" id="PTHR43394">
    <property type="entry name" value="ATP-DEPENDENT PERMEASE MDL1, MITOCHONDRIAL"/>
    <property type="match status" value="1"/>
</dbReference>
<evidence type="ECO:0000259" key="11">
    <source>
        <dbReference type="PROSITE" id="PS50929"/>
    </source>
</evidence>
<reference evidence="12 13" key="1">
    <citation type="journal article" date="2015" name="Genome Announc.">
        <title>Expanding the biotechnology potential of lactobacilli through comparative genomics of 213 strains and associated genera.</title>
        <authorList>
            <person name="Sun Z."/>
            <person name="Harris H.M."/>
            <person name="McCann A."/>
            <person name="Guo C."/>
            <person name="Argimon S."/>
            <person name="Zhang W."/>
            <person name="Yang X."/>
            <person name="Jeffery I.B."/>
            <person name="Cooney J.C."/>
            <person name="Kagawa T.F."/>
            <person name="Liu W."/>
            <person name="Song Y."/>
            <person name="Salvetti E."/>
            <person name="Wrobel A."/>
            <person name="Rasinkangas P."/>
            <person name="Parkhill J."/>
            <person name="Rea M.C."/>
            <person name="O'Sullivan O."/>
            <person name="Ritari J."/>
            <person name="Douillard F.P."/>
            <person name="Paul Ross R."/>
            <person name="Yang R."/>
            <person name="Briner A.E."/>
            <person name="Felis G.E."/>
            <person name="de Vos W.M."/>
            <person name="Barrangou R."/>
            <person name="Klaenhammer T.R."/>
            <person name="Caufield P.W."/>
            <person name="Cui Y."/>
            <person name="Zhang H."/>
            <person name="O'Toole P.W."/>
        </authorList>
    </citation>
    <scope>NUCLEOTIDE SEQUENCE [LARGE SCALE GENOMIC DNA]</scope>
    <source>
        <strain evidence="12 13">JCM 15530</strain>
    </source>
</reference>
<keyword evidence="6" id="KW-0067">ATP-binding</keyword>
<dbReference type="STRING" id="1302272.FC96_GL002059"/>
<keyword evidence="5" id="KW-0547">Nucleotide-binding</keyword>
<name>A0A0R1HM31_9LACO</name>
<proteinExistence type="predicted"/>
<keyword evidence="4 9" id="KW-0812">Transmembrane</keyword>
<evidence type="ECO:0000256" key="2">
    <source>
        <dbReference type="ARBA" id="ARBA00022448"/>
    </source>
</evidence>
<evidence type="ECO:0000256" key="7">
    <source>
        <dbReference type="ARBA" id="ARBA00022989"/>
    </source>
</evidence>
<dbReference type="FunFam" id="3.40.50.300:FF:000221">
    <property type="entry name" value="Multidrug ABC transporter ATP-binding protein"/>
    <property type="match status" value="1"/>
</dbReference>
<dbReference type="Pfam" id="PF00664">
    <property type="entry name" value="ABC_membrane"/>
    <property type="match status" value="1"/>
</dbReference>
<dbReference type="EMBL" id="AZCX01000005">
    <property type="protein sequence ID" value="KRK47854.1"/>
    <property type="molecule type" value="Genomic_DNA"/>
</dbReference>
<evidence type="ECO:0000256" key="4">
    <source>
        <dbReference type="ARBA" id="ARBA00022692"/>
    </source>
</evidence>